<keyword evidence="1" id="KW-0472">Membrane</keyword>
<feature type="transmembrane region" description="Helical" evidence="1">
    <location>
        <begin position="244"/>
        <end position="261"/>
    </location>
</feature>
<evidence type="ECO:0000256" key="1">
    <source>
        <dbReference type="SAM" id="Phobius"/>
    </source>
</evidence>
<dbReference type="EMBL" id="QYBC01000001">
    <property type="protein sequence ID" value="RYB07858.1"/>
    <property type="molecule type" value="Genomic_DNA"/>
</dbReference>
<sequence>MAWLTVAVATLVFVLRPLSIGFPSGGLDASWVAVLGEAATRPARWGVDLAFTYGPASALVTRYFTDGYLVRDLPVLLAVALAGGGAVACLAGLAVAGRARGGLLVGLAALGTAAGLAADLAQDQDSFYFALAVALLLLDLSRPPRHRAARAAVLSGFALLGVLALAKTSYGVLALGLAVLADARAVLARRRWPLLVPVVLGAALAAFLACGQRLADLPAYLDLQGQVAAGYGEAMYLPAARGEILAYLAAAAGLVAVAALCGPPGGWGRTSAALGCSVALVLALKAGFVRADTHPQIAWSLLGLAALALAVGPVLRRSPAGAAALGAAALAVLWVVAPLFLLAATDRQPEQLPEIYGDMRVQLVTEIDAWGRFLRSPARFAAEARQAKAAAFEAIRTAQPLPALAGGVDTVPSAQSAVLANRLDYRPRPSFQEYSTYTAGLIAANARFYGGPTAPDWVIFGPGGLDDRYPAMTEGALWPALLERYEPTLKIGDWVALKRRAAPLPDVLGPPVRLAARLGEPVALPTRGPVFARITVGETLLGRLAALLFRPPALSLRVTLAGGATRSSRFIPALAAGGFLLSPVVGDADGFAELADGHGAEAGGAEVTGFEVGGSRLARLFYAGTMAVELRAVTVPETPPSPEAAPLRAALDRAVPWLRSVRAMGRSADLDGEKLSAPAPTDLTVPAEGVRRLHVGFGLYDGAFTEGRTEGVCFAIAPAPGAPPLWTRCLDPAAVAGDRGPQSADLDLPPGLRSVIAETRCRRSCDWGWSYWDAIGPAGG</sequence>
<proteinExistence type="predicted"/>
<gene>
    <name evidence="2" type="ORF">D3272_01700</name>
</gene>
<evidence type="ECO:0000313" key="3">
    <source>
        <dbReference type="Proteomes" id="UP000289411"/>
    </source>
</evidence>
<keyword evidence="1" id="KW-0812">Transmembrane</keyword>
<dbReference type="Proteomes" id="UP000289411">
    <property type="component" value="Unassembled WGS sequence"/>
</dbReference>
<organism evidence="2 3">
    <name type="scientific">Lichenibacterium ramalinae</name>
    <dbReference type="NCBI Taxonomy" id="2316527"/>
    <lineage>
        <taxon>Bacteria</taxon>
        <taxon>Pseudomonadati</taxon>
        <taxon>Pseudomonadota</taxon>
        <taxon>Alphaproteobacteria</taxon>
        <taxon>Hyphomicrobiales</taxon>
        <taxon>Lichenihabitantaceae</taxon>
        <taxon>Lichenibacterium</taxon>
    </lineage>
</organism>
<feature type="transmembrane region" description="Helical" evidence="1">
    <location>
        <begin position="194"/>
        <end position="215"/>
    </location>
</feature>
<dbReference type="AlphaFoldDB" id="A0A4Q2RH89"/>
<feature type="transmembrane region" description="Helical" evidence="1">
    <location>
        <begin position="273"/>
        <end position="291"/>
    </location>
</feature>
<name>A0A4Q2RH89_9HYPH</name>
<evidence type="ECO:0000313" key="2">
    <source>
        <dbReference type="EMBL" id="RYB07858.1"/>
    </source>
</evidence>
<feature type="transmembrane region" description="Helical" evidence="1">
    <location>
        <begin position="73"/>
        <end position="95"/>
    </location>
</feature>
<feature type="transmembrane region" description="Helical" evidence="1">
    <location>
        <begin position="322"/>
        <end position="344"/>
    </location>
</feature>
<feature type="transmembrane region" description="Helical" evidence="1">
    <location>
        <begin position="297"/>
        <end position="315"/>
    </location>
</feature>
<protein>
    <submittedName>
        <fullName evidence="2">Uncharacterized protein</fullName>
    </submittedName>
</protein>
<reference evidence="2 3" key="1">
    <citation type="submission" date="2018-09" db="EMBL/GenBank/DDBJ databases">
        <authorList>
            <person name="Grouzdev D.S."/>
            <person name="Krutkina M.S."/>
        </authorList>
    </citation>
    <scope>NUCLEOTIDE SEQUENCE [LARGE SCALE GENOMIC DNA]</scope>
    <source>
        <strain evidence="2 3">RmlP001</strain>
    </source>
</reference>
<comment type="caution">
    <text evidence="2">The sequence shown here is derived from an EMBL/GenBank/DDBJ whole genome shotgun (WGS) entry which is preliminary data.</text>
</comment>
<keyword evidence="1" id="KW-1133">Transmembrane helix</keyword>
<feature type="transmembrane region" description="Helical" evidence="1">
    <location>
        <begin position="102"/>
        <end position="120"/>
    </location>
</feature>
<reference evidence="2 3" key="2">
    <citation type="submission" date="2019-02" db="EMBL/GenBank/DDBJ databases">
        <title>'Lichenibacterium ramalinii' gen. nov. sp. nov., 'Lichenibacterium minor' gen. nov. sp. nov.</title>
        <authorList>
            <person name="Pankratov T."/>
        </authorList>
    </citation>
    <scope>NUCLEOTIDE SEQUENCE [LARGE SCALE GENOMIC DNA]</scope>
    <source>
        <strain evidence="2 3">RmlP001</strain>
    </source>
</reference>
<accession>A0A4Q2RH89</accession>
<keyword evidence="3" id="KW-1185">Reference proteome</keyword>